<comment type="caution">
    <text evidence="2">The sequence shown here is derived from an EMBL/GenBank/DDBJ whole genome shotgun (WGS) entry which is preliminary data.</text>
</comment>
<evidence type="ECO:0000313" key="3">
    <source>
        <dbReference type="Proteomes" id="UP000295633"/>
    </source>
</evidence>
<proteinExistence type="predicted"/>
<evidence type="ECO:0000313" key="2">
    <source>
        <dbReference type="EMBL" id="TDL42190.1"/>
    </source>
</evidence>
<name>A0A4R5YB95_9MICO</name>
<gene>
    <name evidence="2" type="ORF">E2R54_14535</name>
</gene>
<dbReference type="GO" id="GO:0051537">
    <property type="term" value="F:2 iron, 2 sulfur cluster binding"/>
    <property type="evidence" value="ECO:0007669"/>
    <property type="project" value="InterPro"/>
</dbReference>
<dbReference type="PROSITE" id="PS00197">
    <property type="entry name" value="2FE2S_FER_1"/>
    <property type="match status" value="1"/>
</dbReference>
<accession>A0A4R5YB95</accession>
<reference evidence="2 3" key="1">
    <citation type="submission" date="2019-03" db="EMBL/GenBank/DDBJ databases">
        <title>Genome Sequencing and Assembly of Various Microbes Isolated from Partially Reclaimed Soil and Acid Mine Drainage (AMD) Site.</title>
        <authorList>
            <person name="Steinbock B."/>
            <person name="Bechtold R."/>
            <person name="Sevigny J.L."/>
            <person name="Thomas D."/>
            <person name="Cuthill L.R."/>
            <person name="Aveiro Johannsen E.J."/>
            <person name="Thomas K."/>
            <person name="Ghosh A."/>
        </authorList>
    </citation>
    <scope>NUCLEOTIDE SEQUENCE [LARGE SCALE GENOMIC DNA]</scope>
    <source>
        <strain evidence="2 3">F-B2</strain>
    </source>
</reference>
<dbReference type="EMBL" id="SMZX01000003">
    <property type="protein sequence ID" value="TDL42190.1"/>
    <property type="molecule type" value="Genomic_DNA"/>
</dbReference>
<dbReference type="InterPro" id="IPR006058">
    <property type="entry name" value="2Fe2S_fd_BS"/>
</dbReference>
<dbReference type="Proteomes" id="UP000295633">
    <property type="component" value="Unassembled WGS sequence"/>
</dbReference>
<feature type="chain" id="PRO_5020369908" description="Lipoprotein" evidence="1">
    <location>
        <begin position="25"/>
        <end position="142"/>
    </location>
</feature>
<keyword evidence="1" id="KW-0732">Signal</keyword>
<evidence type="ECO:0000256" key="1">
    <source>
        <dbReference type="SAM" id="SignalP"/>
    </source>
</evidence>
<organism evidence="2 3">
    <name type="scientific">Microbacterium oleivorans</name>
    <dbReference type="NCBI Taxonomy" id="273677"/>
    <lineage>
        <taxon>Bacteria</taxon>
        <taxon>Bacillati</taxon>
        <taxon>Actinomycetota</taxon>
        <taxon>Actinomycetes</taxon>
        <taxon>Micrococcales</taxon>
        <taxon>Microbacteriaceae</taxon>
        <taxon>Microbacterium</taxon>
    </lineage>
</organism>
<dbReference type="AlphaFoldDB" id="A0A4R5YB95"/>
<protein>
    <recommendedName>
        <fullName evidence="4">Lipoprotein</fullName>
    </recommendedName>
</protein>
<sequence>MSASRSARAVGVFLTAGCVAAVCAACSPADHHGEKQSVASACEAVATAVDDAMTAFADADATDPSTAANATASVRAQLEELAPSIHNARVAAVVADLRSGFDVLATATSAAADGDLDGVTGLGEATDRIRSGVSEYHDLCAR</sequence>
<dbReference type="RefSeq" id="WP_091356271.1">
    <property type="nucleotide sequence ID" value="NZ_SMZX01000003.1"/>
</dbReference>
<evidence type="ECO:0008006" key="4">
    <source>
        <dbReference type="Google" id="ProtNLM"/>
    </source>
</evidence>
<feature type="signal peptide" evidence="1">
    <location>
        <begin position="1"/>
        <end position="24"/>
    </location>
</feature>